<keyword evidence="4" id="KW-0813">Transport</keyword>
<evidence type="ECO:0000256" key="10">
    <source>
        <dbReference type="SAM" id="Coils"/>
    </source>
</evidence>
<evidence type="ECO:0000256" key="8">
    <source>
        <dbReference type="ARBA" id="ARBA00023136"/>
    </source>
</evidence>
<keyword evidence="5 9" id="KW-1003">Cell membrane</keyword>
<dbReference type="AlphaFoldDB" id="A0A1M5KF01"/>
<dbReference type="InterPro" id="IPR005672">
    <property type="entry name" value="Phosphate_PstA"/>
</dbReference>
<keyword evidence="10" id="KW-0175">Coiled coil</keyword>
<evidence type="ECO:0000256" key="2">
    <source>
        <dbReference type="ARBA" id="ARBA00007069"/>
    </source>
</evidence>
<feature type="transmembrane region" description="Helical" evidence="9">
    <location>
        <begin position="415"/>
        <end position="439"/>
    </location>
</feature>
<proteinExistence type="inferred from homology"/>
<feature type="coiled-coil region" evidence="10">
    <location>
        <begin position="235"/>
        <end position="262"/>
    </location>
</feature>
<dbReference type="Gene3D" id="1.10.3720.10">
    <property type="entry name" value="MetI-like"/>
    <property type="match status" value="1"/>
</dbReference>
<name>A0A1M5KF01_9GAMM</name>
<feature type="transmembrane region" description="Helical" evidence="9">
    <location>
        <begin position="34"/>
        <end position="55"/>
    </location>
</feature>
<feature type="transmembrane region" description="Helical" evidence="9">
    <location>
        <begin position="541"/>
        <end position="563"/>
    </location>
</feature>
<dbReference type="GO" id="GO:0035435">
    <property type="term" value="P:phosphate ion transmembrane transport"/>
    <property type="evidence" value="ECO:0007669"/>
    <property type="project" value="InterPro"/>
</dbReference>
<dbReference type="GO" id="GO:0005315">
    <property type="term" value="F:phosphate transmembrane transporter activity"/>
    <property type="evidence" value="ECO:0007669"/>
    <property type="project" value="InterPro"/>
</dbReference>
<dbReference type="Pfam" id="PF00528">
    <property type="entry name" value="BPD_transp_1"/>
    <property type="match status" value="1"/>
</dbReference>
<evidence type="ECO:0000256" key="3">
    <source>
        <dbReference type="ARBA" id="ARBA00016864"/>
    </source>
</evidence>
<keyword evidence="6 9" id="KW-0812">Transmembrane</keyword>
<dbReference type="InterPro" id="IPR035906">
    <property type="entry name" value="MetI-like_sf"/>
</dbReference>
<dbReference type="PROSITE" id="PS50928">
    <property type="entry name" value="ABC_TM1"/>
    <property type="match status" value="1"/>
</dbReference>
<gene>
    <name evidence="12" type="ORF">SAMN04488068_0510</name>
</gene>
<evidence type="ECO:0000256" key="7">
    <source>
        <dbReference type="ARBA" id="ARBA00022989"/>
    </source>
</evidence>
<evidence type="ECO:0000256" key="9">
    <source>
        <dbReference type="RuleBase" id="RU363043"/>
    </source>
</evidence>
<reference evidence="12 13" key="1">
    <citation type="submission" date="2016-11" db="EMBL/GenBank/DDBJ databases">
        <authorList>
            <person name="Jaros S."/>
            <person name="Januszkiewicz K."/>
            <person name="Wedrychowicz H."/>
        </authorList>
    </citation>
    <scope>NUCLEOTIDE SEQUENCE [LARGE SCALE GENOMIC DNA]</scope>
    <source>
        <strain evidence="12 13">CGMCC 1.7049</strain>
    </source>
</reference>
<evidence type="ECO:0000313" key="13">
    <source>
        <dbReference type="Proteomes" id="UP000199758"/>
    </source>
</evidence>
<evidence type="ECO:0000259" key="11">
    <source>
        <dbReference type="PROSITE" id="PS50928"/>
    </source>
</evidence>
<dbReference type="SUPFAM" id="SSF161098">
    <property type="entry name" value="MetI-like"/>
    <property type="match status" value="1"/>
</dbReference>
<evidence type="ECO:0000313" key="12">
    <source>
        <dbReference type="EMBL" id="SHG51069.1"/>
    </source>
</evidence>
<comment type="similarity">
    <text evidence="2 9">Belongs to the binding-protein-dependent transport system permease family. CysTW subfamily.</text>
</comment>
<evidence type="ECO:0000256" key="5">
    <source>
        <dbReference type="ARBA" id="ARBA00022475"/>
    </source>
</evidence>
<dbReference type="PANTHER" id="PTHR43470:SF6">
    <property type="entry name" value="PHOSPHATE TRANSPORT SYSTEM PERMEASE PROTEIN PSTA"/>
    <property type="match status" value="1"/>
</dbReference>
<dbReference type="CDD" id="cd06261">
    <property type="entry name" value="TM_PBP2"/>
    <property type="match status" value="1"/>
</dbReference>
<evidence type="ECO:0000256" key="1">
    <source>
        <dbReference type="ARBA" id="ARBA00004651"/>
    </source>
</evidence>
<comment type="subcellular location">
    <subcellularLocation>
        <location evidence="9">Cell inner membrane</location>
        <topology evidence="9">Multi-pass membrane protein</topology>
    </subcellularLocation>
    <subcellularLocation>
        <location evidence="1">Cell membrane</location>
        <topology evidence="1">Multi-pass membrane protein</topology>
    </subcellularLocation>
</comment>
<keyword evidence="7 9" id="KW-1133">Transmembrane helix</keyword>
<dbReference type="EMBL" id="FQWZ01000001">
    <property type="protein sequence ID" value="SHG51069.1"/>
    <property type="molecule type" value="Genomic_DNA"/>
</dbReference>
<dbReference type="Proteomes" id="UP000199758">
    <property type="component" value="Unassembled WGS sequence"/>
</dbReference>
<dbReference type="InterPro" id="IPR000515">
    <property type="entry name" value="MetI-like"/>
</dbReference>
<organism evidence="12 13">
    <name type="scientific">Hydrocarboniphaga daqingensis</name>
    <dbReference type="NCBI Taxonomy" id="490188"/>
    <lineage>
        <taxon>Bacteria</taxon>
        <taxon>Pseudomonadati</taxon>
        <taxon>Pseudomonadota</taxon>
        <taxon>Gammaproteobacteria</taxon>
        <taxon>Nevskiales</taxon>
        <taxon>Nevskiaceae</taxon>
        <taxon>Hydrocarboniphaga</taxon>
    </lineage>
</organism>
<keyword evidence="13" id="KW-1185">Reference proteome</keyword>
<accession>A0A1M5KF01</accession>
<feature type="domain" description="ABC transmembrane type-1" evidence="11">
    <location>
        <begin position="328"/>
        <end position="560"/>
    </location>
</feature>
<dbReference type="NCBIfam" id="TIGR00974">
    <property type="entry name" value="3a0107s02c"/>
    <property type="match status" value="1"/>
</dbReference>
<feature type="transmembrane region" description="Helical" evidence="9">
    <location>
        <begin position="373"/>
        <end position="395"/>
    </location>
</feature>
<keyword evidence="8 9" id="KW-0472">Membrane</keyword>
<evidence type="ECO:0000256" key="6">
    <source>
        <dbReference type="ARBA" id="ARBA00022692"/>
    </source>
</evidence>
<evidence type="ECO:0000256" key="4">
    <source>
        <dbReference type="ARBA" id="ARBA00022448"/>
    </source>
</evidence>
<feature type="transmembrane region" description="Helical" evidence="9">
    <location>
        <begin position="324"/>
        <end position="353"/>
    </location>
</feature>
<dbReference type="GO" id="GO:0005886">
    <property type="term" value="C:plasma membrane"/>
    <property type="evidence" value="ECO:0007669"/>
    <property type="project" value="UniProtKB-SubCell"/>
</dbReference>
<dbReference type="PANTHER" id="PTHR43470">
    <property type="entry name" value="PHOSPHATE TRANSPORT SYSTEM PERMEASE PROTEIN PSTA-RELATED"/>
    <property type="match status" value="1"/>
</dbReference>
<protein>
    <recommendedName>
        <fullName evidence="3 9">Phosphate transport system permease protein PstA</fullName>
    </recommendedName>
</protein>
<sequence length="576" mass="63629">MATAQQEIAAAMPKTLVAQDTRGVNAYIKSGAPYVWVTAAAISVAFIITLALLVLTATRGLPHFWPADLVQGRYQQPERDAESLLVEIRSAEEITTARLRDAGLAVTDDKPLHQRLLVKQANRDVNGVDFRYLLSDWLVERSEPADAVVLERTEWGNFHGFLAGIDEDGKPVDSGADLWALFQQRVDRANELRSKLRAIEKGRIGSINYAIERVRLDQRRLQLDGRTPENDPAAYAELDQRRKEQEAAYQGLRGELDLIKAELARDTVRVRTVDGSEVTLPLAKILDAYRPNAMNLLQKTGYFFHRLWKFVSEEPREANTEGGIFPAIFGTVLMVLLMSVVVMPFGVLAALYLREYARQGVVTQSIRIAVNNLAGVPSIVYGMFGLGFFVYFVGGNIDRALYSESLPAPTFGTPGILWSSLTLALLTLPVVIVATEEGLARIPRSLREASLALGATKAETLWRVVLPMASPAMMTGLILAIARAAGEVAPLMLVGVVKLAPSLPLDGDFPYLHLERKFMHLGFHIYDVGFQSPNVEAARPLVYATAFLLVLVILALNLTAISIRNRLRERYKALEG</sequence>
<feature type="transmembrane region" description="Helical" evidence="9">
    <location>
        <begin position="460"/>
        <end position="482"/>
    </location>
</feature>
<dbReference type="STRING" id="490188.SAMN04488068_0510"/>